<evidence type="ECO:0000313" key="6">
    <source>
        <dbReference type="EMBL" id="OIQ50379.1"/>
    </source>
</evidence>
<dbReference type="PANTHER" id="PTHR34216:SF3">
    <property type="entry name" value="POLY-BETA-1,6-N-ACETYL-D-GLUCOSAMINE N-DEACETYLASE"/>
    <property type="match status" value="1"/>
</dbReference>
<dbReference type="SUPFAM" id="SSF53756">
    <property type="entry name" value="UDP-Glycosyltransferase/glycogen phosphorylase"/>
    <property type="match status" value="1"/>
</dbReference>
<feature type="region of interest" description="Disordered" evidence="3">
    <location>
        <begin position="691"/>
        <end position="714"/>
    </location>
</feature>
<dbReference type="PANTHER" id="PTHR34216">
    <property type="match status" value="1"/>
</dbReference>
<evidence type="ECO:0000313" key="7">
    <source>
        <dbReference type="Proteomes" id="UP000181901"/>
    </source>
</evidence>
<dbReference type="Pfam" id="PF01522">
    <property type="entry name" value="Polysacc_deac_1"/>
    <property type="match status" value="1"/>
</dbReference>
<dbReference type="OrthoDB" id="9814639at2"/>
<dbReference type="Proteomes" id="UP000181901">
    <property type="component" value="Unassembled WGS sequence"/>
</dbReference>
<dbReference type="CDD" id="cd03801">
    <property type="entry name" value="GT4_PimA-like"/>
    <property type="match status" value="1"/>
</dbReference>
<dbReference type="Pfam" id="PF13692">
    <property type="entry name" value="Glyco_trans_1_4"/>
    <property type="match status" value="1"/>
</dbReference>
<dbReference type="SUPFAM" id="SSF88713">
    <property type="entry name" value="Glycoside hydrolase/deacetylase"/>
    <property type="match status" value="1"/>
</dbReference>
<keyword evidence="2" id="KW-0732">Signal</keyword>
<dbReference type="Gene3D" id="3.40.50.2000">
    <property type="entry name" value="Glycogen Phosphorylase B"/>
    <property type="match status" value="2"/>
</dbReference>
<dbReference type="EC" id="2.4.1.11" evidence="6"/>
<dbReference type="RefSeq" id="WP_071545822.1">
    <property type="nucleotide sequence ID" value="NZ_LKAQ01000004.1"/>
</dbReference>
<dbReference type="AlphaFoldDB" id="A0A1J5N432"/>
<protein>
    <submittedName>
        <fullName evidence="6">Glycogen synthase</fullName>
        <ecNumber evidence="6">2.4.1.11</ecNumber>
    </submittedName>
</protein>
<dbReference type="InterPro" id="IPR011330">
    <property type="entry name" value="Glyco_hydro/deAcase_b/a-brl"/>
</dbReference>
<keyword evidence="7" id="KW-1185">Reference proteome</keyword>
<dbReference type="GO" id="GO:0005576">
    <property type="term" value="C:extracellular region"/>
    <property type="evidence" value="ECO:0007669"/>
    <property type="project" value="UniProtKB-SubCell"/>
</dbReference>
<evidence type="ECO:0000256" key="2">
    <source>
        <dbReference type="ARBA" id="ARBA00022729"/>
    </source>
</evidence>
<feature type="domain" description="Glycosyltransferase subfamily 4-like N-terminal" evidence="5">
    <location>
        <begin position="336"/>
        <end position="482"/>
    </location>
</feature>
<evidence type="ECO:0000259" key="5">
    <source>
        <dbReference type="Pfam" id="PF13439"/>
    </source>
</evidence>
<proteinExistence type="predicted"/>
<keyword evidence="6" id="KW-0328">Glycosyltransferase</keyword>
<keyword evidence="6" id="KW-0808">Transferase</keyword>
<dbReference type="GO" id="GO:0016810">
    <property type="term" value="F:hydrolase activity, acting on carbon-nitrogen (but not peptide) bonds"/>
    <property type="evidence" value="ECO:0007669"/>
    <property type="project" value="InterPro"/>
</dbReference>
<feature type="domain" description="NodB homology" evidence="4">
    <location>
        <begin position="53"/>
        <end position="264"/>
    </location>
</feature>
<comment type="caution">
    <text evidence="6">The sequence shown here is derived from an EMBL/GenBank/DDBJ whole genome shotgun (WGS) entry which is preliminary data.</text>
</comment>
<organism evidence="6 7">
    <name type="scientific">Pseudodesulfovibrio hydrargyri</name>
    <dbReference type="NCBI Taxonomy" id="2125990"/>
    <lineage>
        <taxon>Bacteria</taxon>
        <taxon>Pseudomonadati</taxon>
        <taxon>Thermodesulfobacteriota</taxon>
        <taxon>Desulfovibrionia</taxon>
        <taxon>Desulfovibrionales</taxon>
        <taxon>Desulfovibrionaceae</taxon>
    </lineage>
</organism>
<dbReference type="InterPro" id="IPR051398">
    <property type="entry name" value="Polysacch_Deacetylase"/>
</dbReference>
<name>A0A1J5N432_9BACT</name>
<dbReference type="Pfam" id="PF13439">
    <property type="entry name" value="Glyco_transf_4"/>
    <property type="match status" value="1"/>
</dbReference>
<dbReference type="EMBL" id="LKAQ01000004">
    <property type="protein sequence ID" value="OIQ50379.1"/>
    <property type="molecule type" value="Genomic_DNA"/>
</dbReference>
<gene>
    <name evidence="6" type="ORF">BerOc1_02310</name>
</gene>
<reference evidence="6 7" key="1">
    <citation type="submission" date="2015-09" db="EMBL/GenBank/DDBJ databases">
        <title>Genome of Desulfovibrio dechloracetivorans BerOc1, a mercury methylating strain isolated from highly hydrocarbons and metals contaminated coastal sediments.</title>
        <authorList>
            <person name="Goni Urriza M."/>
            <person name="Gassie C."/>
            <person name="Bouchez O."/>
            <person name="Klopp C."/>
            <person name="Ranchou-Peyruse A."/>
            <person name="Remy G."/>
        </authorList>
    </citation>
    <scope>NUCLEOTIDE SEQUENCE [LARGE SCALE GENOMIC DNA]</scope>
    <source>
        <strain evidence="6 7">BerOc1</strain>
    </source>
</reference>
<evidence type="ECO:0000259" key="4">
    <source>
        <dbReference type="Pfam" id="PF01522"/>
    </source>
</evidence>
<evidence type="ECO:0000256" key="3">
    <source>
        <dbReference type="SAM" id="MobiDB-lite"/>
    </source>
</evidence>
<accession>A0A1J5N432</accession>
<dbReference type="GO" id="GO:0004373">
    <property type="term" value="F:alpha-1,4-glucan glucosyltransferase (UDP-glucose donor) activity"/>
    <property type="evidence" value="ECO:0007669"/>
    <property type="project" value="UniProtKB-EC"/>
</dbReference>
<dbReference type="GO" id="GO:0005975">
    <property type="term" value="P:carbohydrate metabolic process"/>
    <property type="evidence" value="ECO:0007669"/>
    <property type="project" value="InterPro"/>
</dbReference>
<comment type="subcellular location">
    <subcellularLocation>
        <location evidence="1">Secreted</location>
    </subcellularLocation>
</comment>
<dbReference type="InterPro" id="IPR028098">
    <property type="entry name" value="Glyco_trans_4-like_N"/>
</dbReference>
<evidence type="ECO:0000256" key="1">
    <source>
        <dbReference type="ARBA" id="ARBA00004613"/>
    </source>
</evidence>
<sequence length="714" mass="80043">MSISIPVLCYHNVSDVNGHTPEMFREHLDAMADAGWRTITARDLLAVTRGEMKPPKKSLVLTFDDGHVSNWTTVVPELEKRNMTGTFFALTDFTAPGGARAPETAPGMLPMKRAFRAAFVDNDFSQFINEAEIRAMLDKGMEVFAHGCRHQAAFRSLAPDGRLGDGITHWGGWSIYPGHDDFWPTFKPGSGYVYDGFWPRFEQGESPRFVKRTEAERREFCRRDFRRSMERIRELNGYDEQLFCWPWGQFDPVSEAELKDAGFAGAFTLERSANTRGTDPFRLNRLGVAAKKDGRWVQTRLRMYGATASARVFFKKFHKKPEVSSVLYATDSNKLSGGSRQMVNNVKAMADMGLKVYALVTPDTAINGALEPLKGENVEVLHFDGFSRYAEAGKFLKALIEEKGIDVVHTFHNRAYKMGVLARLLGAKFRLFINRGVISRPNAVFFLWTALSDGVIANSAQCAEVMRRYWVRGKRLNVVYNAYAGPDFGEPKPRRKRGTRYIYVGNSVDIKGFDVFLKAADRLCEGGARDLEFVGVGVPDNKLSKFDDVFTPVVRERYRNAGEIPHAEVLDELRFADVLVVSSRKESLPNALLEGFDFGLPAVCTRVGGIPEVVRDNVDGFLCASGDADCLAEKMRLLAEDPPKRFALGLAGRRLVRTLLTPEAKGRNLMRVYMGERLYEPLPVEDMAVPDPAAGFFDEPSGNQEELPHEHGPR</sequence>
<dbReference type="Gene3D" id="3.20.20.370">
    <property type="entry name" value="Glycoside hydrolase/deacetylase"/>
    <property type="match status" value="1"/>
</dbReference>
<dbReference type="InterPro" id="IPR002509">
    <property type="entry name" value="NODB_dom"/>
</dbReference>